<name>A0A8K0RGD9_9PLEO</name>
<dbReference type="PROSITE" id="PS51257">
    <property type="entry name" value="PROKAR_LIPOPROTEIN"/>
    <property type="match status" value="1"/>
</dbReference>
<evidence type="ECO:0000313" key="1">
    <source>
        <dbReference type="EMBL" id="KAH7092932.1"/>
    </source>
</evidence>
<dbReference type="AlphaFoldDB" id="A0A8K0RGD9"/>
<reference evidence="1" key="1">
    <citation type="journal article" date="2021" name="Nat. Commun.">
        <title>Genetic determinants of endophytism in the Arabidopsis root mycobiome.</title>
        <authorList>
            <person name="Mesny F."/>
            <person name="Miyauchi S."/>
            <person name="Thiergart T."/>
            <person name="Pickel B."/>
            <person name="Atanasova L."/>
            <person name="Karlsson M."/>
            <person name="Huettel B."/>
            <person name="Barry K.W."/>
            <person name="Haridas S."/>
            <person name="Chen C."/>
            <person name="Bauer D."/>
            <person name="Andreopoulos W."/>
            <person name="Pangilinan J."/>
            <person name="LaButti K."/>
            <person name="Riley R."/>
            <person name="Lipzen A."/>
            <person name="Clum A."/>
            <person name="Drula E."/>
            <person name="Henrissat B."/>
            <person name="Kohler A."/>
            <person name="Grigoriev I.V."/>
            <person name="Martin F.M."/>
            <person name="Hacquard S."/>
        </authorList>
    </citation>
    <scope>NUCLEOTIDE SEQUENCE</scope>
    <source>
        <strain evidence="1">MPI-SDFR-AT-0120</strain>
    </source>
</reference>
<keyword evidence="2" id="KW-1185">Reference proteome</keyword>
<dbReference type="Proteomes" id="UP000813461">
    <property type="component" value="Unassembled WGS sequence"/>
</dbReference>
<sequence length="166" mass="18988">MLLHYRSSARSFSTPSSYSSRIRLHQHVIAATCSCSLCQCGRRPHCWLCLEERHHIRPERPDIVRLCGCLYVVNSASHYPRSPWLVLWFSKRCPLRQPLPNADDVSYCPFPYPNIAPQNHSVPARGSITRSRRISSRFAQPNLRWLTAAEGVVALLGHTTGRIREI</sequence>
<organism evidence="1 2">
    <name type="scientific">Paraphoma chrysanthemicola</name>
    <dbReference type="NCBI Taxonomy" id="798071"/>
    <lineage>
        <taxon>Eukaryota</taxon>
        <taxon>Fungi</taxon>
        <taxon>Dikarya</taxon>
        <taxon>Ascomycota</taxon>
        <taxon>Pezizomycotina</taxon>
        <taxon>Dothideomycetes</taxon>
        <taxon>Pleosporomycetidae</taxon>
        <taxon>Pleosporales</taxon>
        <taxon>Pleosporineae</taxon>
        <taxon>Phaeosphaeriaceae</taxon>
        <taxon>Paraphoma</taxon>
    </lineage>
</organism>
<accession>A0A8K0RGD9</accession>
<protein>
    <submittedName>
        <fullName evidence="1">Uncharacterized protein</fullName>
    </submittedName>
</protein>
<dbReference type="EMBL" id="JAGMVJ010000002">
    <property type="protein sequence ID" value="KAH7092932.1"/>
    <property type="molecule type" value="Genomic_DNA"/>
</dbReference>
<evidence type="ECO:0000313" key="2">
    <source>
        <dbReference type="Proteomes" id="UP000813461"/>
    </source>
</evidence>
<proteinExistence type="predicted"/>
<comment type="caution">
    <text evidence="1">The sequence shown here is derived from an EMBL/GenBank/DDBJ whole genome shotgun (WGS) entry which is preliminary data.</text>
</comment>
<gene>
    <name evidence="1" type="ORF">FB567DRAFT_158615</name>
</gene>